<dbReference type="AlphaFoldDB" id="A0A0R3RB53"/>
<reference evidence="4" key="1">
    <citation type="submission" date="2017-02" db="UniProtKB">
        <authorList>
            <consortium name="WormBaseParasite"/>
        </authorList>
    </citation>
    <scope>IDENTIFICATION</scope>
</reference>
<dbReference type="Proteomes" id="UP000280834">
    <property type="component" value="Unassembled WGS sequence"/>
</dbReference>
<evidence type="ECO:0000313" key="2">
    <source>
        <dbReference type="EMBL" id="VDO53134.1"/>
    </source>
</evidence>
<accession>A0A0R3RB53</accession>
<keyword evidence="1" id="KW-1133">Transmembrane helix</keyword>
<proteinExistence type="predicted"/>
<dbReference type="WBParaSite" id="BTMF_0001726901-mRNA-1">
    <property type="protein sequence ID" value="BTMF_0001726901-mRNA-1"/>
    <property type="gene ID" value="BTMF_0001726901"/>
</dbReference>
<protein>
    <submittedName>
        <fullName evidence="4">Secreted protein</fullName>
    </submittedName>
</protein>
<keyword evidence="3" id="KW-1185">Reference proteome</keyword>
<feature type="transmembrane region" description="Helical" evidence="1">
    <location>
        <begin position="6"/>
        <end position="31"/>
    </location>
</feature>
<gene>
    <name evidence="2" type="ORF">BTMF_LOCUS15239</name>
</gene>
<evidence type="ECO:0000256" key="1">
    <source>
        <dbReference type="SAM" id="Phobius"/>
    </source>
</evidence>
<keyword evidence="1" id="KW-0812">Transmembrane</keyword>
<evidence type="ECO:0000313" key="4">
    <source>
        <dbReference type="WBParaSite" id="BTMF_0001726901-mRNA-1"/>
    </source>
</evidence>
<keyword evidence="1" id="KW-0472">Membrane</keyword>
<reference evidence="2 3" key="2">
    <citation type="submission" date="2018-11" db="EMBL/GenBank/DDBJ databases">
        <authorList>
            <consortium name="Pathogen Informatics"/>
        </authorList>
    </citation>
    <scope>NUCLEOTIDE SEQUENCE [LARGE SCALE GENOMIC DNA]</scope>
</reference>
<name>A0A0R3RB53_9BILA</name>
<dbReference type="EMBL" id="UZAG01022285">
    <property type="protein sequence ID" value="VDO53134.1"/>
    <property type="molecule type" value="Genomic_DNA"/>
</dbReference>
<sequence>MLIIAVVQYSTCTALALHYIACTFAVFWGCILRHPNGIIHHLLCPSSSSSSPYINILESPKQALNSLFKTILCPVEYIDLIVENFIVQSIL</sequence>
<organism evidence="4">
    <name type="scientific">Brugia timori</name>
    <dbReference type="NCBI Taxonomy" id="42155"/>
    <lineage>
        <taxon>Eukaryota</taxon>
        <taxon>Metazoa</taxon>
        <taxon>Ecdysozoa</taxon>
        <taxon>Nematoda</taxon>
        <taxon>Chromadorea</taxon>
        <taxon>Rhabditida</taxon>
        <taxon>Spirurina</taxon>
        <taxon>Spiruromorpha</taxon>
        <taxon>Filarioidea</taxon>
        <taxon>Onchocercidae</taxon>
        <taxon>Brugia</taxon>
    </lineage>
</organism>
<evidence type="ECO:0000313" key="3">
    <source>
        <dbReference type="Proteomes" id="UP000280834"/>
    </source>
</evidence>